<feature type="domain" description="RmlD-like substrate binding" evidence="7">
    <location>
        <begin position="448"/>
        <end position="703"/>
    </location>
</feature>
<dbReference type="EC" id="1.1.1.133" evidence="3 6"/>
<dbReference type="SUPFAM" id="SSF51735">
    <property type="entry name" value="NAD(P)-binding Rossmann-fold domains"/>
    <property type="match status" value="1"/>
</dbReference>
<dbReference type="GO" id="GO:0004553">
    <property type="term" value="F:hydrolase activity, hydrolyzing O-glycosyl compounds"/>
    <property type="evidence" value="ECO:0007669"/>
    <property type="project" value="InterPro"/>
</dbReference>
<dbReference type="PANTHER" id="PTHR10491:SF4">
    <property type="entry name" value="METHIONINE ADENOSYLTRANSFERASE 2 SUBUNIT BETA"/>
    <property type="match status" value="1"/>
</dbReference>
<name>A0A4V3R012_9SPHN</name>
<dbReference type="Pfam" id="PF04321">
    <property type="entry name" value="RmlD_sub_bind"/>
    <property type="match status" value="1"/>
</dbReference>
<gene>
    <name evidence="8" type="ORF">E5A73_03970</name>
</gene>
<keyword evidence="6" id="KW-0560">Oxidoreductase</keyword>
<dbReference type="RefSeq" id="WP_135962450.1">
    <property type="nucleotide sequence ID" value="NZ_SRXT01000001.1"/>
</dbReference>
<evidence type="ECO:0000256" key="6">
    <source>
        <dbReference type="RuleBase" id="RU364082"/>
    </source>
</evidence>
<accession>A0A4V3R012</accession>
<keyword evidence="6" id="KW-0521">NADP</keyword>
<sequence length="732" mass="80926">MARELELWGGPECTVNRIGDSFADQFERCGHTQRLEDLELFADLGIKAIRYPVLWERIAPDRADQCDWSWIDPRLRRLRELGIDVIAGLVHHGSGPVYTDLLDDAGFARGLAEHARRVAERYPWIDRYTPVNEPLTTARFSALYGHWYPHRRDERSFWRALLNQIDGVRLSMAAIRQINPRAQLVQTDDVGRTFSTAEVRGQAGFDNIRRWAGWDLLCGHVTRHHPLWDHIAAFGLAARLEAIADAPCPPDVIGVNHYLTSDRFLDHRLHRYPAKVHGGNGRQLYADVEAIRVLEPPPPGLEGVLRETWDRYGIPIAITEVHNGSTRDEQMRWMAEAWDTAAKLRRQGIDMRAVTIWSLLGSSDWNTLLTAPGKYEPGVLDVSGGSPRTTALVGLMRALPDDQPRHPTAQSAGWWRRPIRLHYPTVHRPAPLEAHRREASTQPQSPPILILGATGTLGQAFAGGCRHRNLAHVLTDRHGIDLRNPDSIARALDRHQPWAVINAAGWVRVDDAEVTPQECYEANADGAIRLSAAAAERNIPTLNFSSDLVFDGQAAAPYVETDTPSPLGVYGHSKLRMEDGISALPGAHLIARTAAFFSPFDVHNFAVAVSTALARGERFRAASDLVVSPTYVPHLVDTALDLLIDGETGLWHLTNDTALSWAEFAIAIADALGLSGELIEPVPAEALGFRAPRPAFAPLATARGARLPSIQAAIVAFALHLPLLKSQRSQAA</sequence>
<comment type="similarity">
    <text evidence="2 6">Belongs to the dTDP-4-dehydrorhamnose reductase family.</text>
</comment>
<comment type="cofactor">
    <cofactor evidence="6">
        <name>Mg(2+)</name>
        <dbReference type="ChEBI" id="CHEBI:18420"/>
    </cofactor>
    <text evidence="6">Binds 1 Mg(2+) ion per monomer.</text>
</comment>
<comment type="function">
    <text evidence="6">Catalyzes the reduction of dTDP-6-deoxy-L-lyxo-4-hexulose to yield dTDP-L-rhamnose.</text>
</comment>
<evidence type="ECO:0000256" key="5">
    <source>
        <dbReference type="ARBA" id="ARBA00048200"/>
    </source>
</evidence>
<evidence type="ECO:0000256" key="3">
    <source>
        <dbReference type="ARBA" id="ARBA00012929"/>
    </source>
</evidence>
<evidence type="ECO:0000256" key="2">
    <source>
        <dbReference type="ARBA" id="ARBA00010944"/>
    </source>
</evidence>
<organism evidence="8 9">
    <name type="scientific">Sphingomonas gei</name>
    <dbReference type="NCBI Taxonomy" id="1395960"/>
    <lineage>
        <taxon>Bacteria</taxon>
        <taxon>Pseudomonadati</taxon>
        <taxon>Pseudomonadota</taxon>
        <taxon>Alphaproteobacteria</taxon>
        <taxon>Sphingomonadales</taxon>
        <taxon>Sphingomonadaceae</taxon>
        <taxon>Sphingomonas</taxon>
    </lineage>
</organism>
<reference evidence="8 9" key="1">
    <citation type="submission" date="2019-04" db="EMBL/GenBank/DDBJ databases">
        <title>Sphingomonas psychrotolerans sp. nov., isolated from soil in the Tianshan Mountains, Xinjiang, China.</title>
        <authorList>
            <person name="Luo Y."/>
            <person name="Sheng H."/>
        </authorList>
    </citation>
    <scope>NUCLEOTIDE SEQUENCE [LARGE SCALE GENOMIC DNA]</scope>
    <source>
        <strain evidence="8 9">ZFGT-11</strain>
    </source>
</reference>
<comment type="catalytic activity">
    <reaction evidence="5 6">
        <text>dTDP-beta-L-rhamnose + NADP(+) = dTDP-4-dehydro-beta-L-rhamnose + NADPH + H(+)</text>
        <dbReference type="Rhea" id="RHEA:21796"/>
        <dbReference type="ChEBI" id="CHEBI:15378"/>
        <dbReference type="ChEBI" id="CHEBI:57510"/>
        <dbReference type="ChEBI" id="CHEBI:57783"/>
        <dbReference type="ChEBI" id="CHEBI:58349"/>
        <dbReference type="ChEBI" id="CHEBI:62830"/>
        <dbReference type="EC" id="1.1.1.133"/>
    </reaction>
</comment>
<dbReference type="PANTHER" id="PTHR10491">
    <property type="entry name" value="DTDP-4-DEHYDRORHAMNOSE REDUCTASE"/>
    <property type="match status" value="1"/>
</dbReference>
<evidence type="ECO:0000313" key="8">
    <source>
        <dbReference type="EMBL" id="TGX56252.1"/>
    </source>
</evidence>
<dbReference type="AlphaFoldDB" id="A0A4V3R012"/>
<dbReference type="InterPro" id="IPR017853">
    <property type="entry name" value="GH"/>
</dbReference>
<dbReference type="Proteomes" id="UP000306147">
    <property type="component" value="Unassembled WGS sequence"/>
</dbReference>
<protein>
    <recommendedName>
        <fullName evidence="4 6">dTDP-4-dehydrorhamnose reductase</fullName>
        <ecNumber evidence="3 6">1.1.1.133</ecNumber>
    </recommendedName>
</protein>
<dbReference type="SUPFAM" id="SSF51445">
    <property type="entry name" value="(Trans)glycosidases"/>
    <property type="match status" value="1"/>
</dbReference>
<evidence type="ECO:0000259" key="7">
    <source>
        <dbReference type="Pfam" id="PF04321"/>
    </source>
</evidence>
<dbReference type="Gene3D" id="3.20.20.80">
    <property type="entry name" value="Glycosidases"/>
    <property type="match status" value="1"/>
</dbReference>
<comment type="caution">
    <text evidence="8">The sequence shown here is derived from an EMBL/GenBank/DDBJ whole genome shotgun (WGS) entry which is preliminary data.</text>
</comment>
<dbReference type="GO" id="GO:0005975">
    <property type="term" value="P:carbohydrate metabolic process"/>
    <property type="evidence" value="ECO:0007669"/>
    <property type="project" value="InterPro"/>
</dbReference>
<dbReference type="Gene3D" id="3.90.25.10">
    <property type="entry name" value="UDP-galactose 4-epimerase, domain 1"/>
    <property type="match status" value="1"/>
</dbReference>
<evidence type="ECO:0000256" key="4">
    <source>
        <dbReference type="ARBA" id="ARBA00017099"/>
    </source>
</evidence>
<dbReference type="GO" id="GO:0019305">
    <property type="term" value="P:dTDP-rhamnose biosynthetic process"/>
    <property type="evidence" value="ECO:0007669"/>
    <property type="project" value="UniProtKB-UniPathway"/>
</dbReference>
<dbReference type="Gene3D" id="3.40.50.720">
    <property type="entry name" value="NAD(P)-binding Rossmann-like Domain"/>
    <property type="match status" value="1"/>
</dbReference>
<evidence type="ECO:0000313" key="9">
    <source>
        <dbReference type="Proteomes" id="UP000306147"/>
    </source>
</evidence>
<dbReference type="EMBL" id="SRXT01000001">
    <property type="protein sequence ID" value="TGX56252.1"/>
    <property type="molecule type" value="Genomic_DNA"/>
</dbReference>
<dbReference type="InterPro" id="IPR005913">
    <property type="entry name" value="dTDP_dehydrorham_reduct"/>
</dbReference>
<evidence type="ECO:0000256" key="1">
    <source>
        <dbReference type="ARBA" id="ARBA00004781"/>
    </source>
</evidence>
<comment type="pathway">
    <text evidence="1 6">Carbohydrate biosynthesis; dTDP-L-rhamnose biosynthesis.</text>
</comment>
<dbReference type="UniPathway" id="UPA00124"/>
<proteinExistence type="inferred from homology"/>
<dbReference type="OrthoDB" id="9803892at2"/>
<dbReference type="InterPro" id="IPR036291">
    <property type="entry name" value="NAD(P)-bd_dom_sf"/>
</dbReference>
<keyword evidence="9" id="KW-1185">Reference proteome</keyword>
<dbReference type="CDD" id="cd05254">
    <property type="entry name" value="dTDP_HR_like_SDR_e"/>
    <property type="match status" value="1"/>
</dbReference>
<dbReference type="GO" id="GO:0008831">
    <property type="term" value="F:dTDP-4-dehydrorhamnose reductase activity"/>
    <property type="evidence" value="ECO:0007669"/>
    <property type="project" value="UniProtKB-EC"/>
</dbReference>
<dbReference type="InterPro" id="IPR029903">
    <property type="entry name" value="RmlD-like-bd"/>
</dbReference>